<evidence type="ECO:0000313" key="4">
    <source>
        <dbReference type="Proteomes" id="UP001140206"/>
    </source>
</evidence>
<dbReference type="GO" id="GO:0006974">
    <property type="term" value="P:DNA damage response"/>
    <property type="evidence" value="ECO:0007669"/>
    <property type="project" value="InterPro"/>
</dbReference>
<gene>
    <name evidence="3" type="ORF">LUZ62_054928</name>
</gene>
<evidence type="ECO:0000256" key="1">
    <source>
        <dbReference type="SAM" id="Coils"/>
    </source>
</evidence>
<protein>
    <submittedName>
        <fullName evidence="3">Protein dimerization</fullName>
    </submittedName>
</protein>
<comment type="caution">
    <text evidence="3">The sequence shown here is derived from an EMBL/GenBank/DDBJ whole genome shotgun (WGS) entry which is preliminary data.</text>
</comment>
<dbReference type="InterPro" id="IPR044952">
    <property type="entry name" value="SUV2"/>
</dbReference>
<evidence type="ECO:0000256" key="2">
    <source>
        <dbReference type="SAM" id="MobiDB-lite"/>
    </source>
</evidence>
<feature type="coiled-coil region" evidence="1">
    <location>
        <begin position="147"/>
        <end position="202"/>
    </location>
</feature>
<organism evidence="3 4">
    <name type="scientific">Rhynchospora pubera</name>
    <dbReference type="NCBI Taxonomy" id="906938"/>
    <lineage>
        <taxon>Eukaryota</taxon>
        <taxon>Viridiplantae</taxon>
        <taxon>Streptophyta</taxon>
        <taxon>Embryophyta</taxon>
        <taxon>Tracheophyta</taxon>
        <taxon>Spermatophyta</taxon>
        <taxon>Magnoliopsida</taxon>
        <taxon>Liliopsida</taxon>
        <taxon>Poales</taxon>
        <taxon>Cyperaceae</taxon>
        <taxon>Cyperoideae</taxon>
        <taxon>Rhynchosporeae</taxon>
        <taxon>Rhynchospora</taxon>
    </lineage>
</organism>
<dbReference type="PANTHER" id="PTHR35761">
    <property type="entry name" value="ATR INTERACTING PROTEIN"/>
    <property type="match status" value="1"/>
</dbReference>
<dbReference type="EMBL" id="JAMFTS010000003">
    <property type="protein sequence ID" value="KAJ4770671.1"/>
    <property type="molecule type" value="Genomic_DNA"/>
</dbReference>
<sequence>MDGHPEDAVPFWRSSPLSSSSLSLSLSLSLYAMSLDDEYDDSFFEELDRIEALASRNLLPPPSFPTPAPQPPPPSLPPTLQTPPPPPQAAALVVFDESAEVLSAMPGFSPPHELSQRRSMERSRTGDDFEMVEEAWGDFGNADLGMKNDGDRELERLKRELMRVSKHLKNMESECAELQKDRAKKEEQLKRAREQIEAKEIEICNLQRANREASTRLSSMKGKMLSGTEHTPLLLPALPSAVIANKGLKERKIEQFACNREDSMMAPTLNDTTLSTSKSIGVQTECIQGDIINNDHSTPSESLFGEKFCRVLQAIWGSDPANQRLQKELMSSILVSCSEDIFAPFNNEEMTEASTSGMNCSDIGLINSSTAPRLHALVMKMHNQTAQVHHVVEELLNLCRVKNASVVAISLKILRTLLHHLLSFETFSNQREYVPTEPLSTGKQGEGNKNEYCHVMDSCLLRKDANFDNMIDLPSIWWIGIFDAALETVSESFKESSVLDALSVMILVVMRSDVNTDRAICHRFQLPPILECVHQLLSKEVGPFVKTQAVYLLFLILNCPNTLALFCTGGRDDMDALSEKMEGQSEDDLQKKIGLLLRDLGMCLSIPLNGSMELKLVRQVIILLAYIASYGKLGFEFLLGPIEPSGLNFLELILQVLSAKMNLPNTKERNSVMREALILLNRLASNPIYSKSTLEALIRSKSCASLTIDIVNWIPRMGRNRPHRDNTQTELEIAELKQMELDIADLARIFSSRLLSYLGER</sequence>
<evidence type="ECO:0000313" key="3">
    <source>
        <dbReference type="EMBL" id="KAJ4770671.1"/>
    </source>
</evidence>
<keyword evidence="1" id="KW-0175">Coiled coil</keyword>
<name>A0AAV8DUZ1_9POAL</name>
<dbReference type="AlphaFoldDB" id="A0AAV8DUZ1"/>
<proteinExistence type="predicted"/>
<feature type="compositionally biased region" description="Pro residues" evidence="2">
    <location>
        <begin position="59"/>
        <end position="88"/>
    </location>
</feature>
<feature type="region of interest" description="Disordered" evidence="2">
    <location>
        <begin position="57"/>
        <end position="88"/>
    </location>
</feature>
<dbReference type="Proteomes" id="UP001140206">
    <property type="component" value="Chromosome 3"/>
</dbReference>
<accession>A0AAV8DUZ1</accession>
<keyword evidence="4" id="KW-1185">Reference proteome</keyword>
<reference evidence="3" key="1">
    <citation type="submission" date="2022-08" db="EMBL/GenBank/DDBJ databases">
        <authorList>
            <person name="Marques A."/>
        </authorList>
    </citation>
    <scope>NUCLEOTIDE SEQUENCE</scope>
    <source>
        <strain evidence="3">RhyPub2mFocal</strain>
        <tissue evidence="3">Leaves</tissue>
    </source>
</reference>
<dbReference type="PANTHER" id="PTHR35761:SF1">
    <property type="entry name" value="PROTEIN SENSITIVE TO UV 2"/>
    <property type="match status" value="1"/>
</dbReference>